<dbReference type="SUPFAM" id="SSF50630">
    <property type="entry name" value="Acid proteases"/>
    <property type="match status" value="1"/>
</dbReference>
<dbReference type="GO" id="GO:0005576">
    <property type="term" value="C:extracellular region"/>
    <property type="evidence" value="ECO:0007669"/>
    <property type="project" value="TreeGrafter"/>
</dbReference>
<evidence type="ECO:0000256" key="6">
    <source>
        <dbReference type="ARBA" id="ARBA00022801"/>
    </source>
</evidence>
<dbReference type="RefSeq" id="XP_019041217.1">
    <property type="nucleotide sequence ID" value="XM_019180646.1"/>
</dbReference>
<keyword evidence="3" id="KW-0165">Cleavage on pair of basic residues</keyword>
<keyword evidence="2 10" id="KW-0645">Protease</keyword>
<dbReference type="GO" id="GO:0006508">
    <property type="term" value="P:proteolysis"/>
    <property type="evidence" value="ECO:0007669"/>
    <property type="project" value="UniProtKB-KW"/>
</dbReference>
<dbReference type="EMBL" id="KV454208">
    <property type="protein sequence ID" value="ODQ62010.1"/>
    <property type="molecule type" value="Genomic_DNA"/>
</dbReference>
<dbReference type="FunFam" id="2.40.70.10:FF:000011">
    <property type="entry name" value="Aspartic protease"/>
    <property type="match status" value="1"/>
</dbReference>
<evidence type="ECO:0000256" key="5">
    <source>
        <dbReference type="ARBA" id="ARBA00022750"/>
    </source>
</evidence>
<keyword evidence="7" id="KW-0865">Zymogen</keyword>
<evidence type="ECO:0000259" key="11">
    <source>
        <dbReference type="PROSITE" id="PS51767"/>
    </source>
</evidence>
<dbReference type="GO" id="GO:0004190">
    <property type="term" value="F:aspartic-type endopeptidase activity"/>
    <property type="evidence" value="ECO:0007669"/>
    <property type="project" value="UniProtKB-KW"/>
</dbReference>
<evidence type="ECO:0000256" key="1">
    <source>
        <dbReference type="ARBA" id="ARBA00007447"/>
    </source>
</evidence>
<dbReference type="PROSITE" id="PS51767">
    <property type="entry name" value="PEPTIDASE_A1"/>
    <property type="match status" value="1"/>
</dbReference>
<comment type="similarity">
    <text evidence="1 10">Belongs to the peptidase A1 family.</text>
</comment>
<feature type="active site" evidence="9">
    <location>
        <position position="24"/>
    </location>
</feature>
<keyword evidence="6 10" id="KW-0378">Hydrolase</keyword>
<dbReference type="CDD" id="cd05474">
    <property type="entry name" value="SAP_like"/>
    <property type="match status" value="1"/>
</dbReference>
<dbReference type="InterPro" id="IPR001969">
    <property type="entry name" value="Aspartic_peptidase_AS"/>
</dbReference>
<evidence type="ECO:0000256" key="4">
    <source>
        <dbReference type="ARBA" id="ARBA00022729"/>
    </source>
</evidence>
<feature type="non-terminal residue" evidence="12">
    <location>
        <position position="382"/>
    </location>
</feature>
<keyword evidence="8" id="KW-0325">Glycoprotein</keyword>
<keyword evidence="5 10" id="KW-0064">Aspartyl protease</keyword>
<dbReference type="GO" id="GO:0009277">
    <property type="term" value="C:fungal-type cell wall"/>
    <property type="evidence" value="ECO:0007669"/>
    <property type="project" value="TreeGrafter"/>
</dbReference>
<keyword evidence="13" id="KW-1185">Reference proteome</keyword>
<feature type="non-terminal residue" evidence="12">
    <location>
        <position position="1"/>
    </location>
</feature>
<dbReference type="STRING" id="683960.A0A1E3P9N2"/>
<dbReference type="GeneID" id="30197892"/>
<dbReference type="InterPro" id="IPR033876">
    <property type="entry name" value="SAP-like"/>
</dbReference>
<dbReference type="PROSITE" id="PS00141">
    <property type="entry name" value="ASP_PROTEASE"/>
    <property type="match status" value="1"/>
</dbReference>
<dbReference type="Pfam" id="PF00026">
    <property type="entry name" value="Asp"/>
    <property type="match status" value="1"/>
</dbReference>
<dbReference type="Gene3D" id="2.40.70.10">
    <property type="entry name" value="Acid Proteases"/>
    <property type="match status" value="2"/>
</dbReference>
<feature type="active site" evidence="9">
    <location>
        <position position="230"/>
    </location>
</feature>
<dbReference type="InterPro" id="IPR001461">
    <property type="entry name" value="Aspartic_peptidase_A1"/>
</dbReference>
<evidence type="ECO:0000256" key="2">
    <source>
        <dbReference type="ARBA" id="ARBA00022670"/>
    </source>
</evidence>
<dbReference type="InterPro" id="IPR021109">
    <property type="entry name" value="Peptidase_aspartic_dom_sf"/>
</dbReference>
<evidence type="ECO:0000256" key="10">
    <source>
        <dbReference type="RuleBase" id="RU000454"/>
    </source>
</evidence>
<protein>
    <recommendedName>
        <fullName evidence="11">Peptidase A1 domain-containing protein</fullName>
    </recommendedName>
</protein>
<evidence type="ECO:0000256" key="3">
    <source>
        <dbReference type="ARBA" id="ARBA00022685"/>
    </source>
</evidence>
<dbReference type="OrthoDB" id="771136at2759"/>
<dbReference type="AlphaFoldDB" id="A0A1E3P9N2"/>
<keyword evidence="4" id="KW-0732">Signal</keyword>
<feature type="domain" description="Peptidase A1" evidence="11">
    <location>
        <begin position="6"/>
        <end position="338"/>
    </location>
</feature>
<dbReference type="GO" id="GO:0031505">
    <property type="term" value="P:fungal-type cell wall organization"/>
    <property type="evidence" value="ECO:0007669"/>
    <property type="project" value="TreeGrafter"/>
</dbReference>
<evidence type="ECO:0000256" key="8">
    <source>
        <dbReference type="ARBA" id="ARBA00023180"/>
    </source>
</evidence>
<dbReference type="Proteomes" id="UP000094112">
    <property type="component" value="Unassembled WGS sequence"/>
</dbReference>
<name>A0A1E3P9N2_WICAA</name>
<organism evidence="12 13">
    <name type="scientific">Wickerhamomyces anomalus (strain ATCC 58044 / CBS 1984 / NCYC 433 / NRRL Y-366-8)</name>
    <name type="common">Yeast</name>
    <name type="synonym">Hansenula anomala</name>
    <dbReference type="NCBI Taxonomy" id="683960"/>
    <lineage>
        <taxon>Eukaryota</taxon>
        <taxon>Fungi</taxon>
        <taxon>Dikarya</taxon>
        <taxon>Ascomycota</taxon>
        <taxon>Saccharomycotina</taxon>
        <taxon>Saccharomycetes</taxon>
        <taxon>Phaffomycetales</taxon>
        <taxon>Wickerhamomycetaceae</taxon>
        <taxon>Wickerhamomyces</taxon>
    </lineage>
</organism>
<reference evidence="12 13" key="1">
    <citation type="journal article" date="2016" name="Proc. Natl. Acad. Sci. U.S.A.">
        <title>Comparative genomics of biotechnologically important yeasts.</title>
        <authorList>
            <person name="Riley R."/>
            <person name="Haridas S."/>
            <person name="Wolfe K.H."/>
            <person name="Lopes M.R."/>
            <person name="Hittinger C.T."/>
            <person name="Goeker M."/>
            <person name="Salamov A.A."/>
            <person name="Wisecaver J.H."/>
            <person name="Long T.M."/>
            <person name="Calvey C.H."/>
            <person name="Aerts A.L."/>
            <person name="Barry K.W."/>
            <person name="Choi C."/>
            <person name="Clum A."/>
            <person name="Coughlan A.Y."/>
            <person name="Deshpande S."/>
            <person name="Douglass A.P."/>
            <person name="Hanson S.J."/>
            <person name="Klenk H.-P."/>
            <person name="LaButti K.M."/>
            <person name="Lapidus A."/>
            <person name="Lindquist E.A."/>
            <person name="Lipzen A.M."/>
            <person name="Meier-Kolthoff J.P."/>
            <person name="Ohm R.A."/>
            <person name="Otillar R.P."/>
            <person name="Pangilinan J.L."/>
            <person name="Peng Y."/>
            <person name="Rokas A."/>
            <person name="Rosa C.A."/>
            <person name="Scheuner C."/>
            <person name="Sibirny A.A."/>
            <person name="Slot J.C."/>
            <person name="Stielow J.B."/>
            <person name="Sun H."/>
            <person name="Kurtzman C.P."/>
            <person name="Blackwell M."/>
            <person name="Grigoriev I.V."/>
            <person name="Jeffries T.W."/>
        </authorList>
    </citation>
    <scope>NUCLEOTIDE SEQUENCE [LARGE SCALE GENOMIC DNA]</scope>
    <source>
        <strain evidence="13">ATCC 58044 / CBS 1984 / NCYC 433 / NRRL Y-366-8</strain>
    </source>
</reference>
<dbReference type="PANTHER" id="PTHR47965:SF12">
    <property type="entry name" value="ASPARTIC PROTEINASE 3-RELATED"/>
    <property type="match status" value="1"/>
</dbReference>
<evidence type="ECO:0000313" key="13">
    <source>
        <dbReference type="Proteomes" id="UP000094112"/>
    </source>
</evidence>
<evidence type="ECO:0000256" key="9">
    <source>
        <dbReference type="PIRSR" id="PIRSR601461-1"/>
    </source>
</evidence>
<accession>A0A1E3P9N2</accession>
<evidence type="ECO:0000313" key="12">
    <source>
        <dbReference type="EMBL" id="ODQ62010.1"/>
    </source>
</evidence>
<dbReference type="PRINTS" id="PR00792">
    <property type="entry name" value="PEPSIN"/>
</dbReference>
<sequence>NKDSFIGIKVNVGTPPQEVELLLDTGSSSSWVVSSDNPYCSDPIATADCEQFGTFDKDLSNTYNSNDTKFQVNYSDYTFAIGEWGTDTFKLGDYELKNYSFGLATAANAESGVLGLGFEDAENTNRGNADPERNYTYSNFPSRLKEDGYIKKKAFSLFLDSYNSTTGSILFGGIDHAKYSGSLVTLPIVDPYEEYGVNFTYFAVTVSGVGTDVNGNETTFSSNKYPAFIDAGTTLTYLPSRFIDDLADSFNATYSYIYGAYVMTCPSLEESLSQFLVIDLSGHKIRVPLYQLIRYKNSYSRCALGIYDSFDGTITLGASFLRSAYTVFDLEDREVSFAQAKYTSDENIEVIESTIPSATKAPDYSSTWCTYEYATTTENIFS</sequence>
<evidence type="ECO:0000256" key="7">
    <source>
        <dbReference type="ARBA" id="ARBA00023145"/>
    </source>
</evidence>
<gene>
    <name evidence="12" type="ORF">WICANDRAFT_15464</name>
</gene>
<proteinExistence type="inferred from homology"/>
<dbReference type="InterPro" id="IPR033121">
    <property type="entry name" value="PEPTIDASE_A1"/>
</dbReference>
<dbReference type="PANTHER" id="PTHR47965">
    <property type="entry name" value="ASPARTYL PROTEASE-RELATED"/>
    <property type="match status" value="1"/>
</dbReference>